<dbReference type="PATRIC" id="fig|50340.43.peg.5525"/>
<protein>
    <recommendedName>
        <fullName evidence="4">TRANSMEMBRANE PROTEIN</fullName>
    </recommendedName>
</protein>
<evidence type="ECO:0000313" key="3">
    <source>
        <dbReference type="Proteomes" id="UP000037931"/>
    </source>
</evidence>
<feature type="chain" id="PRO_5005836336" description="TRANSMEMBRANE PROTEIN" evidence="1">
    <location>
        <begin position="20"/>
        <end position="186"/>
    </location>
</feature>
<keyword evidence="3" id="KW-1185">Reference proteome</keyword>
<dbReference type="OrthoDB" id="8703520at2"/>
<evidence type="ECO:0000256" key="1">
    <source>
        <dbReference type="SAM" id="SignalP"/>
    </source>
</evidence>
<keyword evidence="1" id="KW-0732">Signal</keyword>
<gene>
    <name evidence="2" type="ORF">PF66_02157</name>
</gene>
<evidence type="ECO:0000313" key="2">
    <source>
        <dbReference type="EMBL" id="KPA91274.1"/>
    </source>
</evidence>
<accession>A0A0M9GHD2</accession>
<reference evidence="2 3" key="1">
    <citation type="journal article" date="2015" name="PLoS ONE">
        <title>Rice-Infecting Pseudomonas Genomes Are Highly Accessorized and Harbor Multiple Putative Virulence Mechanisms to Cause Sheath Brown Rot.</title>
        <authorList>
            <person name="Quibod I.L."/>
            <person name="Grande G."/>
            <person name="Oreiro E.G."/>
            <person name="Borja F.N."/>
            <person name="Dossa G.S."/>
            <person name="Mauleon R."/>
            <person name="Cruz C.V."/>
            <person name="Oliva R."/>
        </authorList>
    </citation>
    <scope>NUCLEOTIDE SEQUENCE [LARGE SCALE GENOMIC DNA]</scope>
    <source>
        <strain evidence="2 3">IRRI 6609</strain>
    </source>
</reference>
<comment type="caution">
    <text evidence="2">The sequence shown here is derived from an EMBL/GenBank/DDBJ whole genome shotgun (WGS) entry which is preliminary data.</text>
</comment>
<proteinExistence type="predicted"/>
<dbReference type="EMBL" id="JSYZ01000007">
    <property type="protein sequence ID" value="KPA91274.1"/>
    <property type="molecule type" value="Genomic_DNA"/>
</dbReference>
<name>A0A0M9GHD2_9PSED</name>
<dbReference type="AlphaFoldDB" id="A0A0M9GHD2"/>
<dbReference type="STRING" id="50340.PF66_02157"/>
<dbReference type="RefSeq" id="WP_054062629.1">
    <property type="nucleotide sequence ID" value="NZ_JSYZ01000007.1"/>
</dbReference>
<sequence precursor="true">MKSPKLLTLALVLALPACHSNVRDSSPSFAKEGVQLGQKKVVVDAEHAKVILKSSGSTAPVEYSISRANDPDQRLEVLGRVVDSGRGKVFGWIAKLNETSSSALLKNFPQLEVQADANQSLLVSGYGRSLGTANHYTCGPINTRFTPQSGKVYLVEFQYIEQRCELHVYDVTKPKERIPVQSTPST</sequence>
<dbReference type="Proteomes" id="UP000037931">
    <property type="component" value="Unassembled WGS sequence"/>
</dbReference>
<feature type="signal peptide" evidence="1">
    <location>
        <begin position="1"/>
        <end position="19"/>
    </location>
</feature>
<evidence type="ECO:0008006" key="4">
    <source>
        <dbReference type="Google" id="ProtNLM"/>
    </source>
</evidence>
<organism evidence="2 3">
    <name type="scientific">Pseudomonas asplenii</name>
    <dbReference type="NCBI Taxonomy" id="53407"/>
    <lineage>
        <taxon>Bacteria</taxon>
        <taxon>Pseudomonadati</taxon>
        <taxon>Pseudomonadota</taxon>
        <taxon>Gammaproteobacteria</taxon>
        <taxon>Pseudomonadales</taxon>
        <taxon>Pseudomonadaceae</taxon>
        <taxon>Pseudomonas</taxon>
    </lineage>
</organism>